<feature type="domain" description="Prenyltransferase alpha-alpha toroid" evidence="9">
    <location>
        <begin position="29"/>
        <end position="246"/>
    </location>
</feature>
<dbReference type="eggNOG" id="KOG0367">
    <property type="taxonomic scope" value="Eukaryota"/>
</dbReference>
<reference evidence="10 11" key="1">
    <citation type="journal article" date="2010" name="PLoS Genet.">
        <title>De novo assembly of a 40 Mb eukaryotic genome from short sequence reads: Sordaria macrospora, a model organism for fungal morphogenesis.</title>
        <authorList>
            <person name="Nowrousian M."/>
            <person name="Stajich J."/>
            <person name="Chu M."/>
            <person name="Engh I."/>
            <person name="Espagne E."/>
            <person name="Halliday K."/>
            <person name="Kamerewerd J."/>
            <person name="Kempken F."/>
            <person name="Knab B."/>
            <person name="Kuo H.C."/>
            <person name="Osiewacz H.D."/>
            <person name="Poeggeler S."/>
            <person name="Read N."/>
            <person name="Seiler S."/>
            <person name="Smith K."/>
            <person name="Zickler D."/>
            <person name="Kueck U."/>
            <person name="Freitag M."/>
        </authorList>
    </citation>
    <scope>NUCLEOTIDE SEQUENCE [LARGE SCALE GENOMIC DNA]</scope>
    <source>
        <strain evidence="11">ATCC MYA-333 / DSM 997 / K(L3346) / K-hell</strain>
        <tissue evidence="10">Mycelium</tissue>
    </source>
</reference>
<evidence type="ECO:0000256" key="4">
    <source>
        <dbReference type="ARBA" id="ARBA00022679"/>
    </source>
</evidence>
<evidence type="ECO:0000256" key="6">
    <source>
        <dbReference type="ARBA" id="ARBA00022737"/>
    </source>
</evidence>
<protein>
    <submittedName>
        <fullName evidence="10">WGS project CABT00000000 data, contig 2.9</fullName>
    </submittedName>
</protein>
<evidence type="ECO:0000256" key="3">
    <source>
        <dbReference type="ARBA" id="ARBA00022602"/>
    </source>
</evidence>
<dbReference type="PANTHER" id="PTHR11774">
    <property type="entry name" value="GERANYLGERANYL TRANSFERASE TYPE BETA SUBUNIT"/>
    <property type="match status" value="1"/>
</dbReference>
<feature type="region of interest" description="Disordered" evidence="8">
    <location>
        <begin position="246"/>
        <end position="307"/>
    </location>
</feature>
<feature type="compositionally biased region" description="Pro residues" evidence="8">
    <location>
        <begin position="282"/>
        <end position="301"/>
    </location>
</feature>
<feature type="compositionally biased region" description="Acidic residues" evidence="8">
    <location>
        <begin position="1"/>
        <end position="10"/>
    </location>
</feature>
<keyword evidence="4" id="KW-0808">Transferase</keyword>
<dbReference type="GO" id="GO:0004662">
    <property type="term" value="F:CAAX-protein geranylgeranyltransferase activity"/>
    <property type="evidence" value="ECO:0007669"/>
    <property type="project" value="TreeGrafter"/>
</dbReference>
<dbReference type="STRING" id="771870.F7VVU4"/>
<dbReference type="InterPro" id="IPR045089">
    <property type="entry name" value="PGGT1B-like"/>
</dbReference>
<gene>
    <name evidence="10" type="ORF">SMAC_03667</name>
</gene>
<feature type="domain" description="Prenyltransferase alpha-alpha toroid" evidence="9">
    <location>
        <begin position="309"/>
        <end position="469"/>
    </location>
</feature>
<comment type="similarity">
    <text evidence="2">Belongs to the protein prenyltransferase subunit beta family.</text>
</comment>
<keyword evidence="6" id="KW-0677">Repeat</keyword>
<comment type="caution">
    <text evidence="10">The sequence shown here is derived from an EMBL/GenBank/DDBJ whole genome shotgun (WGS) entry which is preliminary data.</text>
</comment>
<dbReference type="Gene3D" id="1.50.10.20">
    <property type="match status" value="2"/>
</dbReference>
<keyword evidence="11" id="KW-1185">Reference proteome</keyword>
<dbReference type="AlphaFoldDB" id="F7VVU4"/>
<evidence type="ECO:0000256" key="1">
    <source>
        <dbReference type="ARBA" id="ARBA00001947"/>
    </source>
</evidence>
<dbReference type="InterPro" id="IPR008930">
    <property type="entry name" value="Terpenoid_cyclase/PrenylTrfase"/>
</dbReference>
<sequence length="531" mass="58908">MSILDGDGDGCDQPKAQKEEPQQEEWPYLDVHRHLRYWKMCIRAPLPHVYLSNESNRLALAYFIVNSITLLTPPPSERTAETPEPLISREDKKLMRKWVLHHQHPTGGFCGTSSLVFPLKDYDTFNFETKTSDEPEHAGLANISSTLFGLQLLALLADEEDEAAAEKVFEGVNRTGTLRWLKSLQREDGSFGEALSDLPGHGRFIAGGYDMRYCYIATAIRWILRGDVKEGEPGWVEDFDTEKLAKHTTEDSPVTPKTKPTQATPTAPSQLSPFSTVLSLPPLLPPHPPPSPSPSPSPSAPQKPSLLHSSIRDLPGLIHWLSSRPFVYLEPPPPPSDSDSYIYQEDDLDDPNFLLPPTPSDLLCLLSETTTKDGQPKQAHVAFNGRTNKVADTCYFWWVGGALANLGHLDSLVDKEPARRFLLEKMQHRIGGFGKSPGSPPDLYHSFFGLAVLGLLGDERERGKVREFDAGLAVPRATVGVIEMARGRLVELEREGGRGGKGEKQLDAVELGLELRGGERERPKWLGECGY</sequence>
<evidence type="ECO:0000256" key="8">
    <source>
        <dbReference type="SAM" id="MobiDB-lite"/>
    </source>
</evidence>
<organism evidence="10 11">
    <name type="scientific">Sordaria macrospora (strain ATCC MYA-333 / DSM 997 / K(L3346) / K-hell)</name>
    <dbReference type="NCBI Taxonomy" id="771870"/>
    <lineage>
        <taxon>Eukaryota</taxon>
        <taxon>Fungi</taxon>
        <taxon>Dikarya</taxon>
        <taxon>Ascomycota</taxon>
        <taxon>Pezizomycotina</taxon>
        <taxon>Sordariomycetes</taxon>
        <taxon>Sordariomycetidae</taxon>
        <taxon>Sordariales</taxon>
        <taxon>Sordariaceae</taxon>
        <taxon>Sordaria</taxon>
    </lineage>
</organism>
<evidence type="ECO:0000256" key="2">
    <source>
        <dbReference type="ARBA" id="ARBA00010497"/>
    </source>
</evidence>
<feature type="compositionally biased region" description="Low complexity" evidence="8">
    <location>
        <begin position="253"/>
        <end position="281"/>
    </location>
</feature>
<keyword evidence="7" id="KW-0862">Zinc</keyword>
<dbReference type="GO" id="GO:0005953">
    <property type="term" value="C:CAAX-protein geranylgeranyltransferase complex"/>
    <property type="evidence" value="ECO:0007669"/>
    <property type="project" value="TreeGrafter"/>
</dbReference>
<evidence type="ECO:0000313" key="11">
    <source>
        <dbReference type="Proteomes" id="UP000001881"/>
    </source>
</evidence>
<keyword evidence="3" id="KW-0637">Prenyltransferase</keyword>
<dbReference type="EMBL" id="CABT02000009">
    <property type="protein sequence ID" value="CCC09635.1"/>
    <property type="molecule type" value="Genomic_DNA"/>
</dbReference>
<evidence type="ECO:0000256" key="7">
    <source>
        <dbReference type="ARBA" id="ARBA00022833"/>
    </source>
</evidence>
<name>F7VVU4_SORMK</name>
<dbReference type="HOGENOM" id="CLU_028946_2_0_1"/>
<accession>F7VVU4</accession>
<dbReference type="VEuPathDB" id="FungiDB:SMAC_03667"/>
<comment type="cofactor">
    <cofactor evidence="1">
        <name>Zn(2+)</name>
        <dbReference type="ChEBI" id="CHEBI:29105"/>
    </cofactor>
</comment>
<dbReference type="Pfam" id="PF00432">
    <property type="entry name" value="Prenyltrans"/>
    <property type="match status" value="2"/>
</dbReference>
<dbReference type="PANTHER" id="PTHR11774:SF4">
    <property type="entry name" value="GERANYLGERANYL TRANSFERASE TYPE-1 SUBUNIT BETA"/>
    <property type="match status" value="1"/>
</dbReference>
<dbReference type="OrthoDB" id="24893at2759"/>
<dbReference type="Proteomes" id="UP000001881">
    <property type="component" value="Unassembled WGS sequence"/>
</dbReference>
<dbReference type="SUPFAM" id="SSF48239">
    <property type="entry name" value="Terpenoid cyclases/Protein prenyltransferases"/>
    <property type="match status" value="1"/>
</dbReference>
<evidence type="ECO:0000259" key="9">
    <source>
        <dbReference type="Pfam" id="PF00432"/>
    </source>
</evidence>
<proteinExistence type="inferred from homology"/>
<evidence type="ECO:0000313" key="10">
    <source>
        <dbReference type="EMBL" id="CCC09635.1"/>
    </source>
</evidence>
<feature type="region of interest" description="Disordered" evidence="8">
    <location>
        <begin position="1"/>
        <end position="24"/>
    </location>
</feature>
<dbReference type="InParanoid" id="F7VVU4"/>
<evidence type="ECO:0000256" key="5">
    <source>
        <dbReference type="ARBA" id="ARBA00022723"/>
    </source>
</evidence>
<keyword evidence="5" id="KW-0479">Metal-binding</keyword>
<dbReference type="InterPro" id="IPR001330">
    <property type="entry name" value="Prenyltrans"/>
</dbReference>
<dbReference type="GO" id="GO:0046872">
    <property type="term" value="F:metal ion binding"/>
    <property type="evidence" value="ECO:0007669"/>
    <property type="project" value="UniProtKB-KW"/>
</dbReference>